<organism evidence="3 4">
    <name type="scientific">Vasconcelosia minhoensis LEGE 07310</name>
    <dbReference type="NCBI Taxonomy" id="915328"/>
    <lineage>
        <taxon>Bacteria</taxon>
        <taxon>Bacillati</taxon>
        <taxon>Cyanobacteriota</taxon>
        <taxon>Cyanophyceae</taxon>
        <taxon>Nodosilineales</taxon>
        <taxon>Cymatolegaceae</taxon>
        <taxon>Vasconcelosia</taxon>
        <taxon>Vasconcelosia minhoensis</taxon>
    </lineage>
</organism>
<proteinExistence type="predicted"/>
<evidence type="ECO:0000313" key="3">
    <source>
        <dbReference type="EMBL" id="MBE9076920.1"/>
    </source>
</evidence>
<dbReference type="InterPro" id="IPR019545">
    <property type="entry name" value="DM13_domain"/>
</dbReference>
<name>A0A8J7AKQ2_9CYAN</name>
<dbReference type="PROSITE" id="PS51549">
    <property type="entry name" value="DM13"/>
    <property type="match status" value="1"/>
</dbReference>
<feature type="signal peptide" evidence="1">
    <location>
        <begin position="1"/>
        <end position="26"/>
    </location>
</feature>
<protein>
    <submittedName>
        <fullName evidence="3">DM13 domain-containing protein</fullName>
    </submittedName>
</protein>
<sequence>MQLSRIALVGTGFAIALFAGQSALQAGQVRTTSAPTPQPQTATLISQAAPALRSGTFVGDAHPTAGTARIIEADGQRFLELGNGFSTDRGPDLFVLLHRSAVPDSYSASDYVNLGRLEQVQGTQRYLIPDDISAADFASAVIWCRQFNVTFGYASLS</sequence>
<accession>A0A8J7AKQ2</accession>
<dbReference type="EMBL" id="JADEXG010000010">
    <property type="protein sequence ID" value="MBE9076920.1"/>
    <property type="molecule type" value="Genomic_DNA"/>
</dbReference>
<evidence type="ECO:0000259" key="2">
    <source>
        <dbReference type="PROSITE" id="PS51549"/>
    </source>
</evidence>
<dbReference type="RefSeq" id="WP_193905581.1">
    <property type="nucleotide sequence ID" value="NZ_JADEXG010000010.1"/>
</dbReference>
<dbReference type="Pfam" id="PF10517">
    <property type="entry name" value="DM13"/>
    <property type="match status" value="1"/>
</dbReference>
<dbReference type="Proteomes" id="UP000636505">
    <property type="component" value="Unassembled WGS sequence"/>
</dbReference>
<reference evidence="3" key="1">
    <citation type="submission" date="2020-10" db="EMBL/GenBank/DDBJ databases">
        <authorList>
            <person name="Castelo-Branco R."/>
            <person name="Eusebio N."/>
            <person name="Adriana R."/>
            <person name="Vieira A."/>
            <person name="Brugerolle De Fraissinette N."/>
            <person name="Rezende De Castro R."/>
            <person name="Schneider M.P."/>
            <person name="Vasconcelos V."/>
            <person name="Leao P.N."/>
        </authorList>
    </citation>
    <scope>NUCLEOTIDE SEQUENCE</scope>
    <source>
        <strain evidence="3">LEGE 07310</strain>
    </source>
</reference>
<keyword evidence="4" id="KW-1185">Reference proteome</keyword>
<feature type="domain" description="DM13" evidence="2">
    <location>
        <begin position="55"/>
        <end position="157"/>
    </location>
</feature>
<evidence type="ECO:0000256" key="1">
    <source>
        <dbReference type="SAM" id="SignalP"/>
    </source>
</evidence>
<evidence type="ECO:0000313" key="4">
    <source>
        <dbReference type="Proteomes" id="UP000636505"/>
    </source>
</evidence>
<comment type="caution">
    <text evidence="3">The sequence shown here is derived from an EMBL/GenBank/DDBJ whole genome shotgun (WGS) entry which is preliminary data.</text>
</comment>
<keyword evidence="1" id="KW-0732">Signal</keyword>
<gene>
    <name evidence="3" type="ORF">IQ241_06360</name>
</gene>
<dbReference type="AlphaFoldDB" id="A0A8J7AKQ2"/>
<feature type="chain" id="PRO_5035173058" evidence="1">
    <location>
        <begin position="27"/>
        <end position="157"/>
    </location>
</feature>